<dbReference type="EMBL" id="CP072793">
    <property type="protein sequence ID" value="QTR53985.1"/>
    <property type="molecule type" value="Genomic_DNA"/>
</dbReference>
<keyword evidence="8 11" id="KW-0346">Stress response</keyword>
<feature type="region of interest" description="Lon-protease-like" evidence="11">
    <location>
        <begin position="352"/>
        <end position="453"/>
    </location>
</feature>
<dbReference type="InterPro" id="IPR014721">
    <property type="entry name" value="Ribsml_uS5_D2-typ_fold_subgr"/>
</dbReference>
<evidence type="ECO:0000313" key="16">
    <source>
        <dbReference type="Proteomes" id="UP000672009"/>
    </source>
</evidence>
<dbReference type="RefSeq" id="WP_210219492.1">
    <property type="nucleotide sequence ID" value="NZ_CP072793.1"/>
</dbReference>
<dbReference type="InterPro" id="IPR004504">
    <property type="entry name" value="DNA_repair_RadA"/>
</dbReference>
<dbReference type="CDD" id="cd01121">
    <property type="entry name" value="RadA_SMS_N"/>
    <property type="match status" value="1"/>
</dbReference>
<evidence type="ECO:0000256" key="11">
    <source>
        <dbReference type="HAMAP-Rule" id="MF_01498"/>
    </source>
</evidence>
<dbReference type="PRINTS" id="PR01874">
    <property type="entry name" value="DNAREPAIRADA"/>
</dbReference>
<dbReference type="GO" id="GO:0003684">
    <property type="term" value="F:damaged DNA binding"/>
    <property type="evidence" value="ECO:0007669"/>
    <property type="project" value="InterPro"/>
</dbReference>
<dbReference type="PANTHER" id="PTHR32472:SF10">
    <property type="entry name" value="DNA REPAIR PROTEIN RADA-LIKE PROTEIN"/>
    <property type="match status" value="1"/>
</dbReference>
<organism evidence="15 16">
    <name type="scientific">Thiothrix unzii</name>
    <dbReference type="NCBI Taxonomy" id="111769"/>
    <lineage>
        <taxon>Bacteria</taxon>
        <taxon>Pseudomonadati</taxon>
        <taxon>Pseudomonadota</taxon>
        <taxon>Gammaproteobacteria</taxon>
        <taxon>Thiotrichales</taxon>
        <taxon>Thiotrichaceae</taxon>
        <taxon>Thiothrix</taxon>
    </lineage>
</organism>
<reference evidence="15" key="1">
    <citation type="submission" date="2021-04" db="EMBL/GenBank/DDBJ databases">
        <title>Genomics, taxonomy and metabolism of representatives of sulfur bacteria of the genus Thiothrix: Thiothrix fructosivorans QT, Thiothrix unzii A1T and three new species, Thiothrix subterranea sp. nov., Thiothrix litoralis sp. nov. and 'Candidatus Thiothrix anitrata' sp. nov.</title>
        <authorList>
            <person name="Ravin N.V."/>
            <person name="Smolyakov D."/>
            <person name="Rudenko T.S."/>
            <person name="Mardanov A.V."/>
            <person name="Beletsky A.V."/>
            <person name="Markov N.D."/>
            <person name="Fomenkov A.I."/>
            <person name="Roberts R.J."/>
            <person name="Karnachuk O.V."/>
            <person name="Novikov A."/>
            <person name="Grabovich M.Y."/>
        </authorList>
    </citation>
    <scope>NUCLEOTIDE SEQUENCE</scope>
    <source>
        <strain evidence="15">A1</strain>
    </source>
</reference>
<evidence type="ECO:0000256" key="1">
    <source>
        <dbReference type="ARBA" id="ARBA00022723"/>
    </source>
</evidence>
<dbReference type="SMART" id="SM00382">
    <property type="entry name" value="AAA"/>
    <property type="match status" value="1"/>
</dbReference>
<dbReference type="HAMAP" id="MF_01498">
    <property type="entry name" value="RadA_bact"/>
    <property type="match status" value="1"/>
</dbReference>
<comment type="function">
    <text evidence="13">DNA-dependent ATPase involved in processing of recombination intermediates, plays a role in repairing DNA breaks. Stimulates the branch migration of RecA-mediated strand transfer reactions, allowing the 3' invading strand to extend heteroduplex DNA faster. Binds ssDNA in the presence of ADP but not other nucleotides, has ATPase activity that is stimulated by ssDNA and various branched DNA structures, but inhibited by SSB. Does not have RecA's homology-searching function.</text>
</comment>
<dbReference type="GO" id="GO:0140664">
    <property type="term" value="F:ATP-dependent DNA damage sensor activity"/>
    <property type="evidence" value="ECO:0007669"/>
    <property type="project" value="InterPro"/>
</dbReference>
<dbReference type="Pfam" id="PF18073">
    <property type="entry name" value="Zn_ribbon_LapB"/>
    <property type="match status" value="1"/>
</dbReference>
<gene>
    <name evidence="11 15" type="primary">radA</name>
    <name evidence="15" type="ORF">J9260_02535</name>
</gene>
<dbReference type="Pfam" id="PF13541">
    <property type="entry name" value="ChlI"/>
    <property type="match status" value="1"/>
</dbReference>
<dbReference type="PROSITE" id="PS50162">
    <property type="entry name" value="RECA_2"/>
    <property type="match status" value="1"/>
</dbReference>
<evidence type="ECO:0000256" key="7">
    <source>
        <dbReference type="ARBA" id="ARBA00022840"/>
    </source>
</evidence>
<evidence type="ECO:0000256" key="9">
    <source>
        <dbReference type="ARBA" id="ARBA00023125"/>
    </source>
</evidence>
<keyword evidence="9 11" id="KW-0238">DNA-binding</keyword>
<dbReference type="NCBIfam" id="TIGR00416">
    <property type="entry name" value="sms"/>
    <property type="match status" value="1"/>
</dbReference>
<feature type="domain" description="RecA family profile 1" evidence="14">
    <location>
        <begin position="69"/>
        <end position="216"/>
    </location>
</feature>
<dbReference type="GO" id="GO:0005829">
    <property type="term" value="C:cytosol"/>
    <property type="evidence" value="ECO:0007669"/>
    <property type="project" value="TreeGrafter"/>
</dbReference>
<feature type="binding site" evidence="11">
    <location>
        <begin position="98"/>
        <end position="105"/>
    </location>
    <ligand>
        <name>ATP</name>
        <dbReference type="ChEBI" id="CHEBI:30616"/>
    </ligand>
</feature>
<evidence type="ECO:0000256" key="10">
    <source>
        <dbReference type="ARBA" id="ARBA00023204"/>
    </source>
</evidence>
<name>A0A975FBM6_9GAMM</name>
<dbReference type="PANTHER" id="PTHR32472">
    <property type="entry name" value="DNA REPAIR PROTEIN RADA"/>
    <property type="match status" value="1"/>
</dbReference>
<dbReference type="FunFam" id="3.30.230.10:FF:000011">
    <property type="entry name" value="DNA repair protein RadA"/>
    <property type="match status" value="1"/>
</dbReference>
<keyword evidence="6 13" id="KW-0862">Zinc</keyword>
<dbReference type="SUPFAM" id="SSF54211">
    <property type="entry name" value="Ribosomal protein S5 domain 2-like"/>
    <property type="match status" value="1"/>
</dbReference>
<evidence type="ECO:0000313" key="15">
    <source>
        <dbReference type="EMBL" id="QTR53985.1"/>
    </source>
</evidence>
<accession>A0A975FBM6</accession>
<proteinExistence type="inferred from homology"/>
<keyword evidence="2 11" id="KW-0547">Nucleotide-binding</keyword>
<keyword evidence="5" id="KW-0378">Hydrolase</keyword>
<dbReference type="GO" id="GO:0016787">
    <property type="term" value="F:hydrolase activity"/>
    <property type="evidence" value="ECO:0007669"/>
    <property type="project" value="UniProtKB-KW"/>
</dbReference>
<comment type="domain">
    <text evidence="11">The middle region has homology to RecA with ATPase motifs including the RadA KNRFG motif, while the C-terminus is homologous to Lon protease.</text>
</comment>
<evidence type="ECO:0000256" key="12">
    <source>
        <dbReference type="NCBIfam" id="TIGR00416"/>
    </source>
</evidence>
<evidence type="ECO:0000256" key="13">
    <source>
        <dbReference type="RuleBase" id="RU003555"/>
    </source>
</evidence>
<keyword evidence="16" id="KW-1185">Reference proteome</keyword>
<dbReference type="GO" id="GO:0008270">
    <property type="term" value="F:zinc ion binding"/>
    <property type="evidence" value="ECO:0007669"/>
    <property type="project" value="UniProtKB-KW"/>
</dbReference>
<dbReference type="FunFam" id="3.40.50.300:FF:000050">
    <property type="entry name" value="DNA repair protein RadA"/>
    <property type="match status" value="1"/>
</dbReference>
<evidence type="ECO:0000256" key="5">
    <source>
        <dbReference type="ARBA" id="ARBA00022801"/>
    </source>
</evidence>
<comment type="function">
    <text evidence="11">Plays a role in repairing double-strand DNA breaks, probably involving stabilizing or processing branched DNA or blocked replication forks.</text>
</comment>
<dbReference type="AlphaFoldDB" id="A0A975FBM6"/>
<dbReference type="InterPro" id="IPR020588">
    <property type="entry name" value="RecA_ATP-bd"/>
</dbReference>
<dbReference type="Gene3D" id="3.30.230.10">
    <property type="match status" value="1"/>
</dbReference>
<dbReference type="GO" id="GO:0005524">
    <property type="term" value="F:ATP binding"/>
    <property type="evidence" value="ECO:0007669"/>
    <property type="project" value="UniProtKB-UniRule"/>
</dbReference>
<feature type="short sequence motif" description="RadA KNRFG motif" evidence="11">
    <location>
        <begin position="253"/>
        <end position="257"/>
    </location>
</feature>
<dbReference type="InterPro" id="IPR027417">
    <property type="entry name" value="P-loop_NTPase"/>
</dbReference>
<sequence>MSKAKLQYHCSACGCLHSKWSGQCSDCGAWNTLEESLNLPTSKQVTERTGNYTGEQAVIRSLQEVSLHESPRIPTQQAELDRVLGGGLVAGSVILMGGDPGIGKSTILLQTLTELTALDSLYVTGEESLQQVGLRAKRLGLPTDRLRLLTETCVENILNLAAKEKPGLMVIDSIQTIFTDHLQSAPGSVSQIREAAAKLVRFAKQTQTTMFLVGHVTKEGTLAGPRVLEHMVDTVLYFEGDPGGRYRILRAVKNRFGAVNELGVFAMTEHGLKGVSNPSAIFLSRHDEPVSGSVIMVTREGTRPLMVEMQALVDQSHGNAPRRVTLGLEQNRLAMLLAVLHRHGGISMFDQDVFINIVGGVKISETAADLPLLLAALSSFRNRPLPADLVVFGEVGLAGEIRPVPNGEERLREAAKHGFRRAIVPKGNQPRQPIEGITVEAVSRLEKAVQAVM</sequence>
<dbReference type="InterPro" id="IPR020568">
    <property type="entry name" value="Ribosomal_Su5_D2-typ_SF"/>
</dbReference>
<evidence type="ECO:0000256" key="3">
    <source>
        <dbReference type="ARBA" id="ARBA00022763"/>
    </source>
</evidence>
<dbReference type="Proteomes" id="UP000672009">
    <property type="component" value="Chromosome"/>
</dbReference>
<dbReference type="Pfam" id="PF13481">
    <property type="entry name" value="AAA_25"/>
    <property type="match status" value="1"/>
</dbReference>
<dbReference type="Gene3D" id="3.40.50.300">
    <property type="entry name" value="P-loop containing nucleotide triphosphate hydrolases"/>
    <property type="match status" value="1"/>
</dbReference>
<dbReference type="KEGG" id="tun:J9260_02535"/>
<evidence type="ECO:0000259" key="14">
    <source>
        <dbReference type="PROSITE" id="PS50162"/>
    </source>
</evidence>
<keyword evidence="7 11" id="KW-0067">ATP-binding</keyword>
<dbReference type="InterPro" id="IPR003593">
    <property type="entry name" value="AAA+_ATPase"/>
</dbReference>
<protein>
    <recommendedName>
        <fullName evidence="11 12">DNA repair protein RadA</fullName>
    </recommendedName>
</protein>
<keyword evidence="10 11" id="KW-0234">DNA repair</keyword>
<comment type="similarity">
    <text evidence="11 13">Belongs to the RecA family. RadA subfamily.</text>
</comment>
<keyword evidence="4 13" id="KW-0863">Zinc-finger</keyword>
<evidence type="ECO:0000256" key="6">
    <source>
        <dbReference type="ARBA" id="ARBA00022833"/>
    </source>
</evidence>
<dbReference type="GO" id="GO:0000725">
    <property type="term" value="P:recombinational repair"/>
    <property type="evidence" value="ECO:0007669"/>
    <property type="project" value="UniProtKB-UniRule"/>
</dbReference>
<evidence type="ECO:0000256" key="2">
    <source>
        <dbReference type="ARBA" id="ARBA00022741"/>
    </source>
</evidence>
<evidence type="ECO:0000256" key="8">
    <source>
        <dbReference type="ARBA" id="ARBA00023016"/>
    </source>
</evidence>
<keyword evidence="3 11" id="KW-0227">DNA damage</keyword>
<dbReference type="InterPro" id="IPR041166">
    <property type="entry name" value="Rubredoxin_2"/>
</dbReference>
<keyword evidence="1 11" id="KW-0479">Metal-binding</keyword>
<dbReference type="SUPFAM" id="SSF52540">
    <property type="entry name" value="P-loop containing nucleoside triphosphate hydrolases"/>
    <property type="match status" value="1"/>
</dbReference>
<evidence type="ECO:0000256" key="4">
    <source>
        <dbReference type="ARBA" id="ARBA00022771"/>
    </source>
</evidence>